<organism evidence="3 4">
    <name type="scientific">Lithocarpus litseifolius</name>
    <dbReference type="NCBI Taxonomy" id="425828"/>
    <lineage>
        <taxon>Eukaryota</taxon>
        <taxon>Viridiplantae</taxon>
        <taxon>Streptophyta</taxon>
        <taxon>Embryophyta</taxon>
        <taxon>Tracheophyta</taxon>
        <taxon>Spermatophyta</taxon>
        <taxon>Magnoliopsida</taxon>
        <taxon>eudicotyledons</taxon>
        <taxon>Gunneridae</taxon>
        <taxon>Pentapetalae</taxon>
        <taxon>rosids</taxon>
        <taxon>fabids</taxon>
        <taxon>Fagales</taxon>
        <taxon>Fagaceae</taxon>
        <taxon>Lithocarpus</taxon>
    </lineage>
</organism>
<keyword evidence="1" id="KW-0677">Repeat</keyword>
<dbReference type="EMBL" id="JAZDWU010000009">
    <property type="protein sequence ID" value="KAK9990569.1"/>
    <property type="molecule type" value="Genomic_DNA"/>
</dbReference>
<keyword evidence="4" id="KW-1185">Reference proteome</keyword>
<proteinExistence type="predicted"/>
<name>A0AAW2C0H2_9ROSI</name>
<dbReference type="AlphaFoldDB" id="A0AAW2C0H2"/>
<evidence type="ECO:0000313" key="4">
    <source>
        <dbReference type="Proteomes" id="UP001459277"/>
    </source>
</evidence>
<dbReference type="Gene3D" id="3.80.10.10">
    <property type="entry name" value="Ribonuclease Inhibitor"/>
    <property type="match status" value="1"/>
</dbReference>
<dbReference type="Pfam" id="PF23598">
    <property type="entry name" value="LRR_14"/>
    <property type="match status" value="1"/>
</dbReference>
<evidence type="ECO:0000259" key="2">
    <source>
        <dbReference type="Pfam" id="PF23598"/>
    </source>
</evidence>
<dbReference type="SUPFAM" id="SSF52047">
    <property type="entry name" value="RNI-like"/>
    <property type="match status" value="1"/>
</dbReference>
<evidence type="ECO:0000313" key="3">
    <source>
        <dbReference type="EMBL" id="KAK9990569.1"/>
    </source>
</evidence>
<evidence type="ECO:0000256" key="1">
    <source>
        <dbReference type="ARBA" id="ARBA00022737"/>
    </source>
</evidence>
<dbReference type="Proteomes" id="UP001459277">
    <property type="component" value="Unassembled WGS sequence"/>
</dbReference>
<gene>
    <name evidence="3" type="ORF">SO802_025554</name>
</gene>
<dbReference type="InterPro" id="IPR055414">
    <property type="entry name" value="LRR_R13L4/SHOC2-like"/>
</dbReference>
<feature type="domain" description="Disease resistance R13L4/SHOC-2-like LRR" evidence="2">
    <location>
        <begin position="42"/>
        <end position="136"/>
    </location>
</feature>
<dbReference type="PANTHER" id="PTHR47186:SF54">
    <property type="entry name" value="DISEASE RESISTANCE RPP13-LIKE PROTEIN 4"/>
    <property type="match status" value="1"/>
</dbReference>
<comment type="caution">
    <text evidence="3">The sequence shown here is derived from an EMBL/GenBank/DDBJ whole genome shotgun (WGS) entry which is preliminary data.</text>
</comment>
<dbReference type="PANTHER" id="PTHR47186">
    <property type="entry name" value="LEUCINE-RICH REPEAT-CONTAINING PROTEIN 57"/>
    <property type="match status" value="1"/>
</dbReference>
<accession>A0AAW2C0H2</accession>
<sequence length="144" mass="16434">MKDINGYKRKSQAFLSKMKNAKIVCLGSWPGAIEYHIKVESTEFLNGLTSLKELRFLRLQGNSRITELLNSIGKRSNLLILDLRECHNLKGLPNKIAQLTNRRYLDLSDCYLLARMPKGQWKLAELQVLKGFVISNPQKKDSGT</sequence>
<protein>
    <recommendedName>
        <fullName evidence="2">Disease resistance R13L4/SHOC-2-like LRR domain-containing protein</fullName>
    </recommendedName>
</protein>
<dbReference type="InterPro" id="IPR032675">
    <property type="entry name" value="LRR_dom_sf"/>
</dbReference>
<reference evidence="3 4" key="1">
    <citation type="submission" date="2024-01" db="EMBL/GenBank/DDBJ databases">
        <title>A telomere-to-telomere, gap-free genome of sweet tea (Lithocarpus litseifolius).</title>
        <authorList>
            <person name="Zhou J."/>
        </authorList>
    </citation>
    <scope>NUCLEOTIDE SEQUENCE [LARGE SCALE GENOMIC DNA]</scope>
    <source>
        <strain evidence="3">Zhou-2022a</strain>
        <tissue evidence="3">Leaf</tissue>
    </source>
</reference>